<evidence type="ECO:0000256" key="1">
    <source>
        <dbReference type="SAM" id="MobiDB-lite"/>
    </source>
</evidence>
<dbReference type="InterPro" id="IPR044185">
    <property type="entry name" value="CYP26-2-like"/>
</dbReference>
<sequence length="100" mass="10974">MLLLLGSQALKPLNLSRARADELPDNPDKIEPEEPSREVNYCSDQNVTKRAFLEVSVDGEPIGRIVIGLYSDSAPVGSARFSNFVSGAAGKEHWKNYGNR</sequence>
<reference evidence="2" key="1">
    <citation type="submission" date="2023-12" db="EMBL/GenBank/DDBJ databases">
        <title>Genome assembly of Anisodus tanguticus.</title>
        <authorList>
            <person name="Wang Y.-J."/>
        </authorList>
    </citation>
    <scope>NUCLEOTIDE SEQUENCE</scope>
    <source>
        <strain evidence="2">KB-2021</strain>
        <tissue evidence="2">Leaf</tissue>
    </source>
</reference>
<proteinExistence type="predicted"/>
<dbReference type="PANTHER" id="PTHR47724:SF1">
    <property type="entry name" value="PEPTIDYL-PROLYL CIS-TRANS ISOMERASE CYP26-2, CHLOROPLASTIC"/>
    <property type="match status" value="1"/>
</dbReference>
<evidence type="ECO:0000313" key="3">
    <source>
        <dbReference type="Proteomes" id="UP001291623"/>
    </source>
</evidence>
<dbReference type="InterPro" id="IPR029000">
    <property type="entry name" value="Cyclophilin-like_dom_sf"/>
</dbReference>
<dbReference type="SUPFAM" id="SSF50891">
    <property type="entry name" value="Cyclophilin-like"/>
    <property type="match status" value="1"/>
</dbReference>
<comment type="caution">
    <text evidence="2">The sequence shown here is derived from an EMBL/GenBank/DDBJ whole genome shotgun (WGS) entry which is preliminary data.</text>
</comment>
<evidence type="ECO:0000313" key="2">
    <source>
        <dbReference type="EMBL" id="KAK4361965.1"/>
    </source>
</evidence>
<dbReference type="Gene3D" id="2.40.100.10">
    <property type="entry name" value="Cyclophilin-like"/>
    <property type="match status" value="1"/>
</dbReference>
<dbReference type="Proteomes" id="UP001291623">
    <property type="component" value="Unassembled WGS sequence"/>
</dbReference>
<accession>A0AAE1S213</accession>
<name>A0AAE1S213_9SOLA</name>
<feature type="compositionally biased region" description="Basic and acidic residues" evidence="1">
    <location>
        <begin position="18"/>
        <end position="37"/>
    </location>
</feature>
<feature type="region of interest" description="Disordered" evidence="1">
    <location>
        <begin position="17"/>
        <end position="38"/>
    </location>
</feature>
<dbReference type="AlphaFoldDB" id="A0AAE1S213"/>
<dbReference type="GO" id="GO:0009507">
    <property type="term" value="C:chloroplast"/>
    <property type="evidence" value="ECO:0007669"/>
    <property type="project" value="TreeGrafter"/>
</dbReference>
<keyword evidence="3" id="KW-1185">Reference proteome</keyword>
<gene>
    <name evidence="2" type="ORF">RND71_017206</name>
</gene>
<organism evidence="2 3">
    <name type="scientific">Anisodus tanguticus</name>
    <dbReference type="NCBI Taxonomy" id="243964"/>
    <lineage>
        <taxon>Eukaryota</taxon>
        <taxon>Viridiplantae</taxon>
        <taxon>Streptophyta</taxon>
        <taxon>Embryophyta</taxon>
        <taxon>Tracheophyta</taxon>
        <taxon>Spermatophyta</taxon>
        <taxon>Magnoliopsida</taxon>
        <taxon>eudicotyledons</taxon>
        <taxon>Gunneridae</taxon>
        <taxon>Pentapetalae</taxon>
        <taxon>asterids</taxon>
        <taxon>lamiids</taxon>
        <taxon>Solanales</taxon>
        <taxon>Solanaceae</taxon>
        <taxon>Solanoideae</taxon>
        <taxon>Hyoscyameae</taxon>
        <taxon>Anisodus</taxon>
    </lineage>
</organism>
<protein>
    <submittedName>
        <fullName evidence="2">Uncharacterized protein</fullName>
    </submittedName>
</protein>
<dbReference type="EMBL" id="JAVYJV010000009">
    <property type="protein sequence ID" value="KAK4361965.1"/>
    <property type="molecule type" value="Genomic_DNA"/>
</dbReference>
<dbReference type="PANTHER" id="PTHR47724">
    <property type="entry name" value="PEPTIDYL-PROLYL CIS-TRANS ISOMERASE CYP26-2, CHLOROPLASTIC"/>
    <property type="match status" value="1"/>
</dbReference>